<protein>
    <submittedName>
        <fullName evidence="11">CFEM11</fullName>
    </submittedName>
</protein>
<evidence type="ECO:0000256" key="9">
    <source>
        <dbReference type="SAM" id="SignalP"/>
    </source>
</evidence>
<keyword evidence="4" id="KW-0964">Secreted</keyword>
<evidence type="ECO:0000256" key="3">
    <source>
        <dbReference type="ARBA" id="ARBA00010031"/>
    </source>
</evidence>
<evidence type="ECO:0000256" key="6">
    <source>
        <dbReference type="ARBA" id="ARBA00022729"/>
    </source>
</evidence>
<sequence>MRFTQIATLLSVVAAASAQYTYNITQAEKPGNMEKYKCLDNKKLSSWMPKCLHKCQDAANHADGCAPDDFTCHCINYSVYSAKIEPCAFPAALGGKGTCSFEELGKARPIVQDMCNFFNATLYDDYEDCHMELSEDKTYEILAEEEFGEVTY</sequence>
<comment type="similarity">
    <text evidence="3">Belongs to the RBT5 family.</text>
</comment>
<evidence type="ECO:0000256" key="5">
    <source>
        <dbReference type="ARBA" id="ARBA00022622"/>
    </source>
</evidence>
<evidence type="ECO:0000313" key="11">
    <source>
        <dbReference type="EMBL" id="WLA78204.1"/>
    </source>
</evidence>
<dbReference type="InterPro" id="IPR008427">
    <property type="entry name" value="Extracellular_membr_CFEM_dom"/>
</dbReference>
<evidence type="ECO:0000256" key="2">
    <source>
        <dbReference type="ARBA" id="ARBA00004613"/>
    </source>
</evidence>
<feature type="domain" description="CFEM" evidence="10">
    <location>
        <begin position="47"/>
        <end position="116"/>
    </location>
</feature>
<dbReference type="GO" id="GO:0005576">
    <property type="term" value="C:extracellular region"/>
    <property type="evidence" value="ECO:0007669"/>
    <property type="project" value="UniProtKB-SubCell"/>
</dbReference>
<accession>A0AA49Q9X4</accession>
<comment type="subcellular location">
    <subcellularLocation>
        <location evidence="1">Membrane</location>
        <topology evidence="1">Lipid-anchor</topology>
        <topology evidence="1">GPI-anchor</topology>
    </subcellularLocation>
    <subcellularLocation>
        <location evidence="2">Secreted</location>
    </subcellularLocation>
</comment>
<proteinExistence type="evidence at transcript level"/>
<feature type="chain" id="PRO_5041332786" evidence="9">
    <location>
        <begin position="19"/>
        <end position="152"/>
    </location>
</feature>
<keyword evidence="5" id="KW-0336">GPI-anchor</keyword>
<evidence type="ECO:0000256" key="8">
    <source>
        <dbReference type="ARBA" id="ARBA00023288"/>
    </source>
</evidence>
<dbReference type="AlphaFoldDB" id="A0AA49Q9X4"/>
<dbReference type="Pfam" id="PF05730">
    <property type="entry name" value="CFEM"/>
    <property type="match status" value="1"/>
</dbReference>
<evidence type="ECO:0000256" key="4">
    <source>
        <dbReference type="ARBA" id="ARBA00022525"/>
    </source>
</evidence>
<dbReference type="GO" id="GO:0098552">
    <property type="term" value="C:side of membrane"/>
    <property type="evidence" value="ECO:0007669"/>
    <property type="project" value="UniProtKB-KW"/>
</dbReference>
<keyword evidence="6 9" id="KW-0732">Signal</keyword>
<keyword evidence="5" id="KW-0325">Glycoprotein</keyword>
<dbReference type="EMBL" id="OR380717">
    <property type="protein sequence ID" value="WLA78204.1"/>
    <property type="molecule type" value="mRNA"/>
</dbReference>
<evidence type="ECO:0000256" key="1">
    <source>
        <dbReference type="ARBA" id="ARBA00004589"/>
    </source>
</evidence>
<organism evidence="11">
    <name type="scientific">Alternaria solani</name>
    <dbReference type="NCBI Taxonomy" id="48100"/>
    <lineage>
        <taxon>Eukaryota</taxon>
        <taxon>Fungi</taxon>
        <taxon>Dikarya</taxon>
        <taxon>Ascomycota</taxon>
        <taxon>Pezizomycotina</taxon>
        <taxon>Dothideomycetes</taxon>
        <taxon>Pleosporomycetidae</taxon>
        <taxon>Pleosporales</taxon>
        <taxon>Pleosporineae</taxon>
        <taxon>Pleosporaceae</taxon>
        <taxon>Alternaria</taxon>
        <taxon>Alternaria sect. Porri</taxon>
    </lineage>
</organism>
<keyword evidence="5" id="KW-0472">Membrane</keyword>
<evidence type="ECO:0000259" key="10">
    <source>
        <dbReference type="Pfam" id="PF05730"/>
    </source>
</evidence>
<keyword evidence="8" id="KW-0449">Lipoprotein</keyword>
<reference evidence="11" key="1">
    <citation type="submission" date="2023-08" db="EMBL/GenBank/DDBJ databases">
        <authorList>
            <person name="Qiu C."/>
            <person name="Liu Z."/>
        </authorList>
    </citation>
    <scope>NUCLEOTIDE SEQUENCE</scope>
    <source>
        <strain evidence="11">SH0806</strain>
    </source>
</reference>
<keyword evidence="7" id="KW-1015">Disulfide bond</keyword>
<evidence type="ECO:0000256" key="7">
    <source>
        <dbReference type="ARBA" id="ARBA00023157"/>
    </source>
</evidence>
<name>A0AA49Q9X4_ALTSO</name>
<feature type="signal peptide" evidence="9">
    <location>
        <begin position="1"/>
        <end position="18"/>
    </location>
</feature>